<gene>
    <name evidence="2" type="ORF">PG997_009808</name>
</gene>
<dbReference type="Gene3D" id="3.40.50.2300">
    <property type="match status" value="1"/>
</dbReference>
<reference evidence="2 3" key="1">
    <citation type="submission" date="2023-01" db="EMBL/GenBank/DDBJ databases">
        <title>Analysis of 21 Apiospora genomes using comparative genomics revels a genus with tremendous synthesis potential of carbohydrate active enzymes and secondary metabolites.</title>
        <authorList>
            <person name="Sorensen T."/>
        </authorList>
    </citation>
    <scope>NUCLEOTIDE SEQUENCE [LARGE SCALE GENOMIC DNA]</scope>
    <source>
        <strain evidence="2 3">CBS 114990</strain>
    </source>
</reference>
<dbReference type="RefSeq" id="XP_066666085.1">
    <property type="nucleotide sequence ID" value="XM_066814123.1"/>
</dbReference>
<dbReference type="GeneID" id="92047183"/>
<evidence type="ECO:0000313" key="3">
    <source>
        <dbReference type="Proteomes" id="UP001433268"/>
    </source>
</evidence>
<accession>A0ABR1VV69</accession>
<organism evidence="2 3">
    <name type="scientific">Apiospora hydei</name>
    <dbReference type="NCBI Taxonomy" id="1337664"/>
    <lineage>
        <taxon>Eukaryota</taxon>
        <taxon>Fungi</taxon>
        <taxon>Dikarya</taxon>
        <taxon>Ascomycota</taxon>
        <taxon>Pezizomycotina</taxon>
        <taxon>Sordariomycetes</taxon>
        <taxon>Xylariomycetidae</taxon>
        <taxon>Amphisphaeriales</taxon>
        <taxon>Apiosporaceae</taxon>
        <taxon>Apiospora</taxon>
    </lineage>
</organism>
<keyword evidence="3" id="KW-1185">Reference proteome</keyword>
<sequence length="125" mass="13886">MGGPEATKEIRAFEASYGLRPCVIIAMFPSMATTQQKILEAGCDASVGKPLRVGSLLRLLFGDEKHNILYQRGDLTEEEAQSLSLSPRPPYLEPAQRSSSTRRKQARMQQLRTWGDCLGCTKEVD</sequence>
<dbReference type="EMBL" id="JAQQWN010000007">
    <property type="protein sequence ID" value="KAK8075145.1"/>
    <property type="molecule type" value="Genomic_DNA"/>
</dbReference>
<name>A0ABR1VV69_9PEZI</name>
<comment type="caution">
    <text evidence="2">The sequence shown here is derived from an EMBL/GenBank/DDBJ whole genome shotgun (WGS) entry which is preliminary data.</text>
</comment>
<protein>
    <recommendedName>
        <fullName evidence="4">Response regulatory domain-containing protein</fullName>
    </recommendedName>
</protein>
<evidence type="ECO:0000313" key="2">
    <source>
        <dbReference type="EMBL" id="KAK8075145.1"/>
    </source>
</evidence>
<evidence type="ECO:0008006" key="4">
    <source>
        <dbReference type="Google" id="ProtNLM"/>
    </source>
</evidence>
<dbReference type="SUPFAM" id="SSF52172">
    <property type="entry name" value="CheY-like"/>
    <property type="match status" value="1"/>
</dbReference>
<evidence type="ECO:0000256" key="1">
    <source>
        <dbReference type="SAM" id="MobiDB-lite"/>
    </source>
</evidence>
<dbReference type="InterPro" id="IPR011006">
    <property type="entry name" value="CheY-like_superfamily"/>
</dbReference>
<proteinExistence type="predicted"/>
<feature type="region of interest" description="Disordered" evidence="1">
    <location>
        <begin position="79"/>
        <end position="106"/>
    </location>
</feature>
<dbReference type="Proteomes" id="UP001433268">
    <property type="component" value="Unassembled WGS sequence"/>
</dbReference>